<dbReference type="EMBL" id="JABKKE010000020">
    <property type="protein sequence ID" value="NPE14921.1"/>
    <property type="molecule type" value="Genomic_DNA"/>
</dbReference>
<sequence length="85" mass="10328">MSYQDFDDTYHGWGRCRVVVYIVKQSTLEKSDWDSIRENYIYDKRYIFTIEELDRMKYIVNYPYNQPVRHDGGGRQCDCESIEKP</sequence>
<dbReference type="GeneID" id="82158376"/>
<gene>
    <name evidence="1" type="ORF">HPS55_11430</name>
</gene>
<dbReference type="Proteomes" id="UP001193734">
    <property type="component" value="Unassembled WGS sequence"/>
</dbReference>
<evidence type="ECO:0000313" key="2">
    <source>
        <dbReference type="Proteomes" id="UP001193734"/>
    </source>
</evidence>
<evidence type="ECO:0000313" key="1">
    <source>
        <dbReference type="EMBL" id="NPE14921.1"/>
    </source>
</evidence>
<protein>
    <submittedName>
        <fullName evidence="1">Uncharacterized protein</fullName>
    </submittedName>
</protein>
<comment type="caution">
    <text evidence="1">The sequence shown here is derived from an EMBL/GenBank/DDBJ whole genome shotgun (WGS) entry which is preliminary data.</text>
</comment>
<reference evidence="1 2" key="1">
    <citation type="submission" date="2020-05" db="EMBL/GenBank/DDBJ databases">
        <title>Distinct polysaccharide utilization as determinants for interspecies competition between intestinal Prevotella spp.</title>
        <authorList>
            <person name="Galvez E.J.C."/>
            <person name="Iljazovic A."/>
            <person name="Strowig T."/>
        </authorList>
    </citation>
    <scope>NUCLEOTIDE SEQUENCE [LARGE SCALE GENOMIC DNA]</scope>
    <source>
        <strain evidence="1 2">PROD</strain>
    </source>
</reference>
<name>A0ABX2AWH2_9BACT</name>
<proteinExistence type="predicted"/>
<dbReference type="RefSeq" id="WP_172174861.1">
    <property type="nucleotide sequence ID" value="NZ_CASGIA010000020.1"/>
</dbReference>
<keyword evidence="2" id="KW-1185">Reference proteome</keyword>
<organism evidence="1 2">
    <name type="scientific">Xylanibacter rodentium</name>
    <dbReference type="NCBI Taxonomy" id="2736289"/>
    <lineage>
        <taxon>Bacteria</taxon>
        <taxon>Pseudomonadati</taxon>
        <taxon>Bacteroidota</taxon>
        <taxon>Bacteroidia</taxon>
        <taxon>Bacteroidales</taxon>
        <taxon>Prevotellaceae</taxon>
        <taxon>Xylanibacter</taxon>
    </lineage>
</organism>
<accession>A0ABX2AWH2</accession>